<dbReference type="CDD" id="cd04301">
    <property type="entry name" value="NAT_SF"/>
    <property type="match status" value="1"/>
</dbReference>
<keyword evidence="5" id="KW-1185">Reference proteome</keyword>
<dbReference type="PANTHER" id="PTHR43877">
    <property type="entry name" value="AMINOALKYLPHOSPHONATE N-ACETYLTRANSFERASE-RELATED-RELATED"/>
    <property type="match status" value="1"/>
</dbReference>
<evidence type="ECO:0000313" key="4">
    <source>
        <dbReference type="EMBL" id="SHM96875.1"/>
    </source>
</evidence>
<dbReference type="Pfam" id="PF00583">
    <property type="entry name" value="Acetyltransf_1"/>
    <property type="match status" value="1"/>
</dbReference>
<organism evidence="4 5">
    <name type="scientific">Roseibium suaedae</name>
    <dbReference type="NCBI Taxonomy" id="735517"/>
    <lineage>
        <taxon>Bacteria</taxon>
        <taxon>Pseudomonadati</taxon>
        <taxon>Pseudomonadota</taxon>
        <taxon>Alphaproteobacteria</taxon>
        <taxon>Hyphomicrobiales</taxon>
        <taxon>Stappiaceae</taxon>
        <taxon>Roseibium</taxon>
    </lineage>
</organism>
<dbReference type="Gene3D" id="3.40.630.30">
    <property type="match status" value="1"/>
</dbReference>
<dbReference type="Proteomes" id="UP000186002">
    <property type="component" value="Unassembled WGS sequence"/>
</dbReference>
<name>A0A1M7N061_9HYPH</name>
<sequence>MYLQHMSTELIGLRPALSGDCEQLALIRDEAWLGAYRGLIDGIELEKLIVRRSPAWWQSAIARGVKILVLEIAGEAAGYASYGTCRIAGHRGAGEIYELYLRPSHQGLGFGRRVFEAARTELEALGLEGLAVQVLTANEPACAFYEALGGKLSGKSEMRTEAGKLHLSIYGWPCRSS</sequence>
<evidence type="ECO:0000256" key="1">
    <source>
        <dbReference type="ARBA" id="ARBA00022679"/>
    </source>
</evidence>
<proteinExistence type="predicted"/>
<keyword evidence="1 4" id="KW-0808">Transferase</keyword>
<dbReference type="GO" id="GO:0016747">
    <property type="term" value="F:acyltransferase activity, transferring groups other than amino-acyl groups"/>
    <property type="evidence" value="ECO:0007669"/>
    <property type="project" value="InterPro"/>
</dbReference>
<evidence type="ECO:0000259" key="3">
    <source>
        <dbReference type="PROSITE" id="PS51186"/>
    </source>
</evidence>
<keyword evidence="2 4" id="KW-0012">Acyltransferase</keyword>
<dbReference type="PROSITE" id="PS51186">
    <property type="entry name" value="GNAT"/>
    <property type="match status" value="1"/>
</dbReference>
<evidence type="ECO:0000256" key="2">
    <source>
        <dbReference type="ARBA" id="ARBA00023315"/>
    </source>
</evidence>
<accession>A0A1M7N061</accession>
<dbReference type="InterPro" id="IPR050832">
    <property type="entry name" value="Bact_Acetyltransf"/>
</dbReference>
<gene>
    <name evidence="4" type="ORF">SAMN05444272_3641</name>
</gene>
<feature type="domain" description="N-acetyltransferase" evidence="3">
    <location>
        <begin position="11"/>
        <end position="172"/>
    </location>
</feature>
<dbReference type="EMBL" id="FRBW01000004">
    <property type="protein sequence ID" value="SHM96875.1"/>
    <property type="molecule type" value="Genomic_DNA"/>
</dbReference>
<protein>
    <submittedName>
        <fullName evidence="4">L-amino acid N-acyltransferase YncA</fullName>
    </submittedName>
</protein>
<dbReference type="SUPFAM" id="SSF55729">
    <property type="entry name" value="Acyl-CoA N-acyltransferases (Nat)"/>
    <property type="match status" value="1"/>
</dbReference>
<dbReference type="InterPro" id="IPR016181">
    <property type="entry name" value="Acyl_CoA_acyltransferase"/>
</dbReference>
<dbReference type="InterPro" id="IPR000182">
    <property type="entry name" value="GNAT_dom"/>
</dbReference>
<evidence type="ECO:0000313" key="5">
    <source>
        <dbReference type="Proteomes" id="UP000186002"/>
    </source>
</evidence>
<dbReference type="STRING" id="735517.SAMN05444272_3641"/>
<dbReference type="RefSeq" id="WP_235860639.1">
    <property type="nucleotide sequence ID" value="NZ_FRBW01000004.1"/>
</dbReference>
<reference evidence="4 5" key="1">
    <citation type="submission" date="2016-11" db="EMBL/GenBank/DDBJ databases">
        <authorList>
            <person name="Jaros S."/>
            <person name="Januszkiewicz K."/>
            <person name="Wedrychowicz H."/>
        </authorList>
    </citation>
    <scope>NUCLEOTIDE SEQUENCE [LARGE SCALE GENOMIC DNA]</scope>
    <source>
        <strain evidence="4 5">DSM 22153</strain>
    </source>
</reference>
<dbReference type="AlphaFoldDB" id="A0A1M7N061"/>